<evidence type="ECO:0000256" key="1">
    <source>
        <dbReference type="SAM" id="MobiDB-lite"/>
    </source>
</evidence>
<dbReference type="EMBL" id="MCFA01000004">
    <property type="protein sequence ID" value="ORY18937.1"/>
    <property type="molecule type" value="Genomic_DNA"/>
</dbReference>
<dbReference type="Pfam" id="PF24864">
    <property type="entry name" value="DUF7730"/>
    <property type="match status" value="1"/>
</dbReference>
<dbReference type="OrthoDB" id="5397846at2759"/>
<dbReference type="STRING" id="1231657.A0A1Y2A9F6"/>
<sequence>MSTLLSAPPATTSRYPKRKRDQVRYNDAVEEESESGDDSEDSDTGSDVSEYANSRKRTKTRKTQAGSFKPLPKHKIFPFLSLPAELRNRIYDECLPDTTRVDRNGVRFRDQKELWFCSKSRFYRRGVQYINELDEDQVDTLSYGGAYYVSRNRQRRGRGRWPYQGGTGRGRISRNTDENSEDEKKLPKPRGLCMPLLAVCKQIYHEAAPLLYSQNLVFTDSAAMMNFASRLSPRTALLLRNIRIQNWISTRSRKSTRFAAMAVLAAKGATNLEGFHIENRIGWFSTGWSSRTAEREQKIPKRVARQVYRDCYPWLEAVMAAKGADFAIDVLGISEENFQYWNGDFGDAMKMYKRELRRLLGAAN</sequence>
<reference evidence="3 4" key="1">
    <citation type="submission" date="2016-07" db="EMBL/GenBank/DDBJ databases">
        <title>Pervasive Adenine N6-methylation of Active Genes in Fungi.</title>
        <authorList>
            <consortium name="DOE Joint Genome Institute"/>
            <person name="Mondo S.J."/>
            <person name="Dannebaum R.O."/>
            <person name="Kuo R.C."/>
            <person name="Labutti K."/>
            <person name="Haridas S."/>
            <person name="Kuo A."/>
            <person name="Salamov A."/>
            <person name="Ahrendt S.R."/>
            <person name="Lipzen A."/>
            <person name="Sullivan W."/>
            <person name="Andreopoulos W.B."/>
            <person name="Clum A."/>
            <person name="Lindquist E."/>
            <person name="Daum C."/>
            <person name="Ramamoorthy G.K."/>
            <person name="Gryganskyi A."/>
            <person name="Culley D."/>
            <person name="Magnuson J.K."/>
            <person name="James T.Y."/>
            <person name="O'Malley M.A."/>
            <person name="Stajich J.E."/>
            <person name="Spatafora J.W."/>
            <person name="Visel A."/>
            <person name="Grigoriev I.V."/>
        </authorList>
    </citation>
    <scope>NUCLEOTIDE SEQUENCE [LARGE SCALE GENOMIC DNA]</scope>
    <source>
        <strain evidence="3 4">CBS 115471</strain>
    </source>
</reference>
<accession>A0A1Y2A9F6</accession>
<organism evidence="3 4">
    <name type="scientific">Clohesyomyces aquaticus</name>
    <dbReference type="NCBI Taxonomy" id="1231657"/>
    <lineage>
        <taxon>Eukaryota</taxon>
        <taxon>Fungi</taxon>
        <taxon>Dikarya</taxon>
        <taxon>Ascomycota</taxon>
        <taxon>Pezizomycotina</taxon>
        <taxon>Dothideomycetes</taxon>
        <taxon>Pleosporomycetidae</taxon>
        <taxon>Pleosporales</taxon>
        <taxon>Lindgomycetaceae</taxon>
        <taxon>Clohesyomyces</taxon>
    </lineage>
</organism>
<feature type="domain" description="DUF7730" evidence="2">
    <location>
        <begin position="182"/>
        <end position="247"/>
    </location>
</feature>
<dbReference type="InterPro" id="IPR056632">
    <property type="entry name" value="DUF7730"/>
</dbReference>
<proteinExistence type="predicted"/>
<comment type="caution">
    <text evidence="3">The sequence shown here is derived from an EMBL/GenBank/DDBJ whole genome shotgun (WGS) entry which is preliminary data.</text>
</comment>
<evidence type="ECO:0000313" key="4">
    <source>
        <dbReference type="Proteomes" id="UP000193144"/>
    </source>
</evidence>
<protein>
    <recommendedName>
        <fullName evidence="2">DUF7730 domain-containing protein</fullName>
    </recommendedName>
</protein>
<feature type="region of interest" description="Disordered" evidence="1">
    <location>
        <begin position="158"/>
        <end position="187"/>
    </location>
</feature>
<feature type="region of interest" description="Disordered" evidence="1">
    <location>
        <begin position="1"/>
        <end position="69"/>
    </location>
</feature>
<name>A0A1Y2A9F6_9PLEO</name>
<dbReference type="PANTHER" id="PTHR38790">
    <property type="entry name" value="2EXR DOMAIN-CONTAINING PROTEIN-RELATED"/>
    <property type="match status" value="1"/>
</dbReference>
<gene>
    <name evidence="3" type="ORF">BCR34DRAFT_258853</name>
</gene>
<dbReference type="Proteomes" id="UP000193144">
    <property type="component" value="Unassembled WGS sequence"/>
</dbReference>
<dbReference type="AlphaFoldDB" id="A0A1Y2A9F6"/>
<evidence type="ECO:0000259" key="2">
    <source>
        <dbReference type="Pfam" id="PF24864"/>
    </source>
</evidence>
<feature type="compositionally biased region" description="Acidic residues" evidence="1">
    <location>
        <begin position="28"/>
        <end position="44"/>
    </location>
</feature>
<feature type="compositionally biased region" description="Basic and acidic residues" evidence="1">
    <location>
        <begin position="174"/>
        <end position="186"/>
    </location>
</feature>
<evidence type="ECO:0000313" key="3">
    <source>
        <dbReference type="EMBL" id="ORY18937.1"/>
    </source>
</evidence>
<feature type="compositionally biased region" description="Polar residues" evidence="1">
    <location>
        <begin position="1"/>
        <end position="14"/>
    </location>
</feature>
<keyword evidence="4" id="KW-1185">Reference proteome</keyword>